<reference evidence="2" key="1">
    <citation type="submission" date="2014-09" db="EMBL/GenBank/DDBJ databases">
        <authorList>
            <person name="Magalhaes I.L.F."/>
            <person name="Oliveira U."/>
            <person name="Santos F.R."/>
            <person name="Vidigal T.H.D.A."/>
            <person name="Brescovit A.D."/>
            <person name="Santos A.J."/>
        </authorList>
    </citation>
    <scope>NUCLEOTIDE SEQUENCE</scope>
    <source>
        <tissue evidence="2">Shoot tissue taken approximately 20 cm above the soil surface</tissue>
    </source>
</reference>
<dbReference type="PANTHER" id="PTHR37729">
    <property type="entry name" value="NEUROFILAMENT PROTEIN-LIKE PROTEIN"/>
    <property type="match status" value="1"/>
</dbReference>
<proteinExistence type="predicted"/>
<dbReference type="AlphaFoldDB" id="A0A0A9DIT2"/>
<evidence type="ECO:0000256" key="1">
    <source>
        <dbReference type="SAM" id="MobiDB-lite"/>
    </source>
</evidence>
<sequence>MGMPADSTAANAGAIITSETGGFAEQESKVVEQPQATPPTIQGAGDTKVTAEPESPMHGLTTAEAESVYKSEDEDGHKALRSGKAYADVEKSVQFIGEAATDGAALAASDATAGIEDHKEAPKDESAGERVEALASKLAQAQTASCVTTTISDDANETANTGDKVEELTAEVANDPEVINHPHPDVTAPIDETSVGQDTEAVRESDGVGQEPIPVSSTGNVQSDEPKPCEGQEGVVEAPNSVEEKFSEAEAVHEENNDGSPSDDMSCVAEAVVTPEDIKQTKRRTLQGLLMDEKNMEKLAIGDQPTDSTDVSNSTTAKEFDSNNRVEKNPDLCKEDIAADNSDLVVATTETSKAVEVKDYSTITEQIVKELVLEDAKSAADDTKETKSVSERELGRISSEEDKQGDAHKADTQAVKPSQRHTNNIMSKVKQSIVKVKKVIIGKSPSSKTLTSPVEAGEINVK</sequence>
<organism evidence="2">
    <name type="scientific">Arundo donax</name>
    <name type="common">Giant reed</name>
    <name type="synonym">Donax arundinaceus</name>
    <dbReference type="NCBI Taxonomy" id="35708"/>
    <lineage>
        <taxon>Eukaryota</taxon>
        <taxon>Viridiplantae</taxon>
        <taxon>Streptophyta</taxon>
        <taxon>Embryophyta</taxon>
        <taxon>Tracheophyta</taxon>
        <taxon>Spermatophyta</taxon>
        <taxon>Magnoliopsida</taxon>
        <taxon>Liliopsida</taxon>
        <taxon>Poales</taxon>
        <taxon>Poaceae</taxon>
        <taxon>PACMAD clade</taxon>
        <taxon>Arundinoideae</taxon>
        <taxon>Arundineae</taxon>
        <taxon>Arundo</taxon>
    </lineage>
</organism>
<accession>A0A0A9DIT2</accession>
<protein>
    <submittedName>
        <fullName evidence="2">Uncharacterized protein</fullName>
    </submittedName>
</protein>
<feature type="compositionally biased region" description="Basic and acidic residues" evidence="1">
    <location>
        <begin position="67"/>
        <end position="77"/>
    </location>
</feature>
<feature type="compositionally biased region" description="Basic and acidic residues" evidence="1">
    <location>
        <begin position="318"/>
        <end position="329"/>
    </location>
</feature>
<dbReference type="EMBL" id="GBRH01210184">
    <property type="protein sequence ID" value="JAD87711.1"/>
    <property type="molecule type" value="Transcribed_RNA"/>
</dbReference>
<name>A0A0A9DIT2_ARUDO</name>
<feature type="compositionally biased region" description="Polar residues" evidence="1">
    <location>
        <begin position="305"/>
        <end position="317"/>
    </location>
</feature>
<feature type="compositionally biased region" description="Basic and acidic residues" evidence="1">
    <location>
        <begin position="242"/>
        <end position="256"/>
    </location>
</feature>
<feature type="region of interest" description="Disordered" evidence="1">
    <location>
        <begin position="375"/>
        <end position="427"/>
    </location>
</feature>
<reference evidence="2" key="2">
    <citation type="journal article" date="2015" name="Data Brief">
        <title>Shoot transcriptome of the giant reed, Arundo donax.</title>
        <authorList>
            <person name="Barrero R.A."/>
            <person name="Guerrero F.D."/>
            <person name="Moolhuijzen P."/>
            <person name="Goolsby J.A."/>
            <person name="Tidwell J."/>
            <person name="Bellgard S.E."/>
            <person name="Bellgard M.I."/>
        </authorList>
    </citation>
    <scope>NUCLEOTIDE SEQUENCE</scope>
    <source>
        <tissue evidence="2">Shoot tissue taken approximately 20 cm above the soil surface</tissue>
    </source>
</reference>
<evidence type="ECO:0000313" key="2">
    <source>
        <dbReference type="EMBL" id="JAD87711.1"/>
    </source>
</evidence>
<feature type="compositionally biased region" description="Basic and acidic residues" evidence="1">
    <location>
        <begin position="116"/>
        <end position="132"/>
    </location>
</feature>
<dbReference type="PANTHER" id="PTHR37729:SF1">
    <property type="entry name" value="NEUROFILAMENT PROTEIN-LIKE PROTEIN"/>
    <property type="match status" value="1"/>
</dbReference>
<feature type="region of interest" description="Disordered" evidence="1">
    <location>
        <begin position="116"/>
        <end position="135"/>
    </location>
</feature>
<feature type="region of interest" description="Disordered" evidence="1">
    <location>
        <begin position="298"/>
        <end position="329"/>
    </location>
</feature>
<feature type="compositionally biased region" description="Basic and acidic residues" evidence="1">
    <location>
        <begin position="375"/>
        <end position="411"/>
    </location>
</feature>
<feature type="region of interest" description="Disordered" evidence="1">
    <location>
        <begin position="1"/>
        <end position="77"/>
    </location>
</feature>
<feature type="region of interest" description="Disordered" evidence="1">
    <location>
        <begin position="174"/>
        <end position="265"/>
    </location>
</feature>